<dbReference type="KEGG" id="mhaz:BHR79_04920"/>
<protein>
    <submittedName>
        <fullName evidence="2">Cytochrome B5</fullName>
    </submittedName>
    <submittedName>
        <fullName evidence="4">Predicted heme/steroid binding protein</fullName>
    </submittedName>
</protein>
<dbReference type="GeneID" id="30583082"/>
<gene>
    <name evidence="2" type="ORF">BHR79_04920</name>
    <name evidence="3" type="ORF">EFE40_09805</name>
    <name evidence="4" type="ORF">SAMN04515625_1388</name>
</gene>
<keyword evidence="5" id="KW-1185">Reference proteome</keyword>
<reference evidence="4 6" key="2">
    <citation type="submission" date="2016-10" db="EMBL/GenBank/DDBJ databases">
        <authorList>
            <person name="de Groot N.N."/>
        </authorList>
    </citation>
    <scope>NUCLEOTIDE SEQUENCE [LARGE SCALE GENOMIC DNA]</scope>
    <source>
        <strain evidence="4 6">Z-7982</strain>
    </source>
</reference>
<dbReference type="Proteomes" id="UP000267921">
    <property type="component" value="Unassembled WGS sequence"/>
</dbReference>
<evidence type="ECO:0000313" key="2">
    <source>
        <dbReference type="EMBL" id="APH38898.1"/>
    </source>
</evidence>
<dbReference type="RefSeq" id="WP_072561339.1">
    <property type="nucleotide sequence ID" value="NZ_CP017921.1"/>
</dbReference>
<dbReference type="Pfam" id="PF00173">
    <property type="entry name" value="Cyt-b5"/>
    <property type="match status" value="1"/>
</dbReference>
<dbReference type="EMBL" id="CP017921">
    <property type="protein sequence ID" value="APH38898.1"/>
    <property type="molecule type" value="Genomic_DNA"/>
</dbReference>
<dbReference type="SMART" id="SM01117">
    <property type="entry name" value="Cyt-b5"/>
    <property type="match status" value="1"/>
</dbReference>
<dbReference type="STRING" id="2177.BHR79_04920"/>
<dbReference type="Proteomes" id="UP000198669">
    <property type="component" value="Unassembled WGS sequence"/>
</dbReference>
<dbReference type="EMBL" id="FNMU01000004">
    <property type="protein sequence ID" value="SDW67715.1"/>
    <property type="molecule type" value="Genomic_DNA"/>
</dbReference>
<dbReference type="OrthoDB" id="129383at2157"/>
<reference evidence="3 7" key="3">
    <citation type="submission" date="2018-10" db="EMBL/GenBank/DDBJ databases">
        <title>Cultivation of a novel Methanohalophilus strain from Kebrit Deep of the Red Sea and a genomic comparison of members of the genus Methanohalophilus.</title>
        <authorList>
            <person name="Guan Y."/>
            <person name="Ngugi D.K."/>
            <person name="Stingl U."/>
        </authorList>
    </citation>
    <scope>NUCLEOTIDE SEQUENCE [LARGE SCALE GENOMIC DNA]</scope>
    <source>
        <strain evidence="3 7">DSM 3094</strain>
    </source>
</reference>
<name>A0A1L3Q1Z9_9EURY</name>
<dbReference type="Gene3D" id="3.10.120.10">
    <property type="entry name" value="Cytochrome b5-like heme/steroid binding domain"/>
    <property type="match status" value="1"/>
</dbReference>
<dbReference type="Proteomes" id="UP000186879">
    <property type="component" value="Chromosome"/>
</dbReference>
<evidence type="ECO:0000313" key="4">
    <source>
        <dbReference type="EMBL" id="SDW67715.1"/>
    </source>
</evidence>
<evidence type="ECO:0000259" key="1">
    <source>
        <dbReference type="SMART" id="SM01117"/>
    </source>
</evidence>
<sequence>MREFTPDGLAKYNGKDRDEIYVAYKGNVYDVTNSELWMAGDHQGMHEGGIDLTEEMEEAPHEEDVFNEFDIIGIFVNNH</sequence>
<dbReference type="InterPro" id="IPR036400">
    <property type="entry name" value="Cyt_B5-like_heme/steroid_sf"/>
</dbReference>
<evidence type="ECO:0000313" key="5">
    <source>
        <dbReference type="Proteomes" id="UP000186879"/>
    </source>
</evidence>
<organism evidence="2 5">
    <name type="scientific">Methanohalophilus halophilus</name>
    <dbReference type="NCBI Taxonomy" id="2177"/>
    <lineage>
        <taxon>Archaea</taxon>
        <taxon>Methanobacteriati</taxon>
        <taxon>Methanobacteriota</taxon>
        <taxon>Stenosarchaea group</taxon>
        <taxon>Methanomicrobia</taxon>
        <taxon>Methanosarcinales</taxon>
        <taxon>Methanosarcinaceae</taxon>
        <taxon>Methanohalophilus</taxon>
    </lineage>
</organism>
<accession>A0A1L3Q1Z9</accession>
<dbReference type="InterPro" id="IPR001199">
    <property type="entry name" value="Cyt_B5-like_heme/steroid-bd"/>
</dbReference>
<evidence type="ECO:0000313" key="7">
    <source>
        <dbReference type="Proteomes" id="UP000267921"/>
    </source>
</evidence>
<evidence type="ECO:0000313" key="6">
    <source>
        <dbReference type="Proteomes" id="UP000198669"/>
    </source>
</evidence>
<reference evidence="2 5" key="1">
    <citation type="submission" date="2016-10" db="EMBL/GenBank/DDBJ databases">
        <title>Methanohalophilus halophilus.</title>
        <authorList>
            <person name="L'haridon S."/>
        </authorList>
    </citation>
    <scope>NUCLEOTIDE SEQUENCE [LARGE SCALE GENOMIC DNA]</scope>
    <source>
        <strain evidence="2 5">Z-7982</strain>
    </source>
</reference>
<dbReference type="SUPFAM" id="SSF55856">
    <property type="entry name" value="Cytochrome b5-like heme/steroid binding domain"/>
    <property type="match status" value="1"/>
</dbReference>
<dbReference type="AlphaFoldDB" id="A0A1L3Q1Z9"/>
<dbReference type="EMBL" id="RJJG01000008">
    <property type="protein sequence ID" value="RNI07476.1"/>
    <property type="molecule type" value="Genomic_DNA"/>
</dbReference>
<proteinExistence type="predicted"/>
<evidence type="ECO:0000313" key="3">
    <source>
        <dbReference type="EMBL" id="RNI07476.1"/>
    </source>
</evidence>
<feature type="domain" description="Cytochrome b5 heme-binding" evidence="1">
    <location>
        <begin position="4"/>
        <end position="76"/>
    </location>
</feature>